<dbReference type="InterPro" id="IPR003141">
    <property type="entry name" value="Pol/His_phosphatase_N"/>
</dbReference>
<dbReference type="SMART" id="SM00481">
    <property type="entry name" value="POLIIIAc"/>
    <property type="match status" value="1"/>
</dbReference>
<dbReference type="GO" id="GO:0003887">
    <property type="term" value="F:DNA-directed DNA polymerase activity"/>
    <property type="evidence" value="ECO:0007669"/>
    <property type="project" value="UniProtKB-UniRule"/>
</dbReference>
<dbReference type="HAMAP" id="MF_01902">
    <property type="entry name" value="DNApol_error_prone"/>
    <property type="match status" value="1"/>
</dbReference>
<keyword evidence="6 9" id="KW-0239">DNA-directed DNA polymerase</keyword>
<dbReference type="InterPro" id="IPR016195">
    <property type="entry name" value="Pol/histidinol_Pase-like"/>
</dbReference>
<keyword evidence="5 9" id="KW-0227">DNA damage</keyword>
<evidence type="ECO:0000256" key="6">
    <source>
        <dbReference type="ARBA" id="ARBA00022932"/>
    </source>
</evidence>
<keyword evidence="7 9" id="KW-0234">DNA repair</keyword>
<gene>
    <name evidence="9" type="primary">dnaE2</name>
    <name evidence="11" type="ORF">R2APBS1_1869</name>
</gene>
<dbReference type="GO" id="GO:0006260">
    <property type="term" value="P:DNA replication"/>
    <property type="evidence" value="ECO:0007669"/>
    <property type="project" value="UniProtKB-KW"/>
</dbReference>
<evidence type="ECO:0000259" key="10">
    <source>
        <dbReference type="SMART" id="SM00481"/>
    </source>
</evidence>
<dbReference type="OrthoDB" id="9803237at2"/>
<proteinExistence type="inferred from homology"/>
<evidence type="ECO:0000256" key="1">
    <source>
        <dbReference type="ARBA" id="ARBA00022490"/>
    </source>
</evidence>
<sequence length="1023" mass="110471" precursor="true">MTYAELHCLSSLSFLRGVASARVLFERAAALGYHALAITDECSFAGIVRALEASRATGLPLIVGTELALEDGARLVLLAEDRAGYATLCRLITAARARAPKGRYEARWSDLEGDHVGVLALLCAVDRHGAVPAACRGWAARLATMLPGGAWLGVELHRGDRDAEALATCTGIGAATGLPLVAAGDVHMATRSQRALQDTVTTIRLGKSVTAAAGELFPNGERHLRAPTDLAALYPPALIAETLRIAARCRLDLGTLGCRPPLDSVPAGVAPAAWLRALVAEGAARRWPNGVPAPQAAQIDHELALIADLGYEAFFLTVHDIVAFARSRQILCQGRGSAANSVVCYALGITEVDPERGHLLFERFLSKERHEPPDIDVDFEHERREEVIQFIYARYGRDRAALTAAITTYRPRSAVRDVGRALDLDPDLIDRLARAMDGWGDAATMPTRLAETGIDTDTPAMRRLLVLAMQLVGTPRHLSQHVGGFVISAAPLAELVPVEPATMEGRTIIQYDKNDLSTLGLLKVDILALGMLSALRRTFDLIRRHHGVSLSMADIPAEDPATYAMLRRADTVGVFQVESRAQMAMLPRMRPQCFYDLVVQTAIIRPGPIQGGMVHPYLRRRQGREAPSYPSEAVKGVLERTLGVPIFQEQVMQLAVVAAGFSAGEADQLRRSMGAWERHGTMEHFRTRLLAGMAERGYTEGFAEQVFEMILGFGAYGFPESHAASFALLAYASAWLRAHYPAAFLAALLNAQPAGFYTRDQLLQDARRHGIATRPPDVNVSGWDSHLEGPGGRPLQPGDVRGAPVVRLGLREISGFRVDSAARLLAARSEMRFNDVADLARRAALDQRDLPLLADAGALAGLAGHRHVSRWVASGIEATLPLFGSTVEAAPMLRPPTPGEDMAANYAAMGLTPAGHPMALVRPALAGRGVATLDEARRAPHQRRMRVVGLIGLRQRPPAARGVTFLTLEDETAWLNVVVWPDLAEECAIALRSGGPVRVDGRIEHVDGVTHLIAAHVARLDRD</sequence>
<protein>
    <recommendedName>
        <fullName evidence="9">Error-prone DNA polymerase</fullName>
        <ecNumber evidence="9">2.7.7.7</ecNumber>
    </recommendedName>
</protein>
<keyword evidence="12" id="KW-1185">Reference proteome</keyword>
<dbReference type="InterPro" id="IPR040982">
    <property type="entry name" value="DNA_pol3_finger"/>
</dbReference>
<keyword evidence="3 9" id="KW-0548">Nucleotidyltransferase</keyword>
<keyword evidence="1 9" id="KW-0963">Cytoplasm</keyword>
<dbReference type="PANTHER" id="PTHR32294">
    <property type="entry name" value="DNA POLYMERASE III SUBUNIT ALPHA"/>
    <property type="match status" value="1"/>
</dbReference>
<evidence type="ECO:0000256" key="8">
    <source>
        <dbReference type="ARBA" id="ARBA00049244"/>
    </source>
</evidence>
<dbReference type="GO" id="GO:0005737">
    <property type="term" value="C:cytoplasm"/>
    <property type="evidence" value="ECO:0007669"/>
    <property type="project" value="UniProtKB-SubCell"/>
</dbReference>
<dbReference type="eggNOG" id="COG0587">
    <property type="taxonomic scope" value="Bacteria"/>
</dbReference>
<evidence type="ECO:0000313" key="12">
    <source>
        <dbReference type="Proteomes" id="UP000011859"/>
    </source>
</evidence>
<dbReference type="Gene3D" id="3.20.20.140">
    <property type="entry name" value="Metal-dependent hydrolases"/>
    <property type="match status" value="1"/>
</dbReference>
<keyword evidence="4 9" id="KW-0235">DNA replication</keyword>
<dbReference type="PANTHER" id="PTHR32294:SF4">
    <property type="entry name" value="ERROR-PRONE DNA POLYMERASE"/>
    <property type="match status" value="1"/>
</dbReference>
<dbReference type="InterPro" id="IPR011708">
    <property type="entry name" value="DNA_pol3_alpha_NTPase_dom"/>
</dbReference>
<evidence type="ECO:0000256" key="2">
    <source>
        <dbReference type="ARBA" id="ARBA00022679"/>
    </source>
</evidence>
<dbReference type="InterPro" id="IPR004805">
    <property type="entry name" value="DnaE2/DnaE/PolC"/>
</dbReference>
<dbReference type="AlphaFoldDB" id="M4NH88"/>
<dbReference type="NCBIfam" id="NF004225">
    <property type="entry name" value="PRK05672.1"/>
    <property type="match status" value="1"/>
</dbReference>
<comment type="function">
    <text evidence="9">DNA polymerase involved in damage-induced mutagenesis and translesion synthesis (TLS). It is not the major replicative DNA polymerase.</text>
</comment>
<dbReference type="InterPro" id="IPR004013">
    <property type="entry name" value="PHP_dom"/>
</dbReference>
<dbReference type="SUPFAM" id="SSF89550">
    <property type="entry name" value="PHP domain-like"/>
    <property type="match status" value="1"/>
</dbReference>
<evidence type="ECO:0000256" key="9">
    <source>
        <dbReference type="HAMAP-Rule" id="MF_01902"/>
    </source>
</evidence>
<dbReference type="Pfam" id="PF17657">
    <property type="entry name" value="DNA_pol3_finger"/>
    <property type="match status" value="1"/>
</dbReference>
<dbReference type="KEGG" id="rhd:R2APBS1_1869"/>
<dbReference type="HOGENOM" id="CLU_001600_4_0_6"/>
<dbReference type="CDD" id="cd04485">
    <property type="entry name" value="DnaE_OBF"/>
    <property type="match status" value="1"/>
</dbReference>
<comment type="similarity">
    <text evidence="9">Belongs to the DNA polymerase type-C family. DnaE2 subfamily.</text>
</comment>
<accession>M4NH88</accession>
<dbReference type="Proteomes" id="UP000011859">
    <property type="component" value="Chromosome"/>
</dbReference>
<name>M4NH88_9GAMM</name>
<comment type="subcellular location">
    <subcellularLocation>
        <location evidence="9">Cytoplasm</location>
    </subcellularLocation>
</comment>
<dbReference type="Pfam" id="PF02811">
    <property type="entry name" value="PHP"/>
    <property type="match status" value="1"/>
</dbReference>
<dbReference type="RefSeq" id="WP_015447718.1">
    <property type="nucleotide sequence ID" value="NC_020541.1"/>
</dbReference>
<evidence type="ECO:0000256" key="4">
    <source>
        <dbReference type="ARBA" id="ARBA00022705"/>
    </source>
</evidence>
<evidence type="ECO:0000256" key="5">
    <source>
        <dbReference type="ARBA" id="ARBA00022763"/>
    </source>
</evidence>
<reference evidence="11 12" key="1">
    <citation type="submission" date="2012-04" db="EMBL/GenBank/DDBJ databases">
        <title>Complete genome of Rhodanobacter sp. 2APBS1.</title>
        <authorList>
            <consortium name="US DOE Joint Genome Institute"/>
            <person name="Huntemann M."/>
            <person name="Wei C.-L."/>
            <person name="Han J."/>
            <person name="Detter J.C."/>
            <person name="Han C."/>
            <person name="Tapia R."/>
            <person name="Munk A.C.C."/>
            <person name="Chen A."/>
            <person name="Krypides N."/>
            <person name="Mavromatis K."/>
            <person name="Markowitz V."/>
            <person name="Szeto E."/>
            <person name="Ivanova N."/>
            <person name="Mikhailova N."/>
            <person name="Ovchinnikova G."/>
            <person name="Pagani I."/>
            <person name="Pati A."/>
            <person name="Goodwin L."/>
            <person name="Peters L."/>
            <person name="Pitluck S."/>
            <person name="Woyke T."/>
            <person name="Prakash O."/>
            <person name="Elkins J."/>
            <person name="Brown S."/>
            <person name="Palumbo A."/>
            <person name="Hemme C."/>
            <person name="Zhou J."/>
            <person name="Watson D."/>
            <person name="Jardine P."/>
            <person name="Kostka J."/>
            <person name="Green S."/>
        </authorList>
    </citation>
    <scope>NUCLEOTIDE SEQUENCE [LARGE SCALE GENOMIC DNA]</scope>
    <source>
        <strain evidence="11 12">2APBS1</strain>
    </source>
</reference>
<organism evidence="11 12">
    <name type="scientific">Rhodanobacter denitrificans</name>
    <dbReference type="NCBI Taxonomy" id="666685"/>
    <lineage>
        <taxon>Bacteria</taxon>
        <taxon>Pseudomonadati</taxon>
        <taxon>Pseudomonadota</taxon>
        <taxon>Gammaproteobacteria</taxon>
        <taxon>Lysobacterales</taxon>
        <taxon>Rhodanobacteraceae</taxon>
        <taxon>Rhodanobacter</taxon>
    </lineage>
</organism>
<dbReference type="NCBIfam" id="TIGR00594">
    <property type="entry name" value="polc"/>
    <property type="match status" value="1"/>
</dbReference>
<dbReference type="CDD" id="cd07434">
    <property type="entry name" value="PHP_PolIIIA_DnaE2"/>
    <property type="match status" value="1"/>
</dbReference>
<comment type="catalytic activity">
    <reaction evidence="8 9">
        <text>DNA(n) + a 2'-deoxyribonucleoside 5'-triphosphate = DNA(n+1) + diphosphate</text>
        <dbReference type="Rhea" id="RHEA:22508"/>
        <dbReference type="Rhea" id="RHEA-COMP:17339"/>
        <dbReference type="Rhea" id="RHEA-COMP:17340"/>
        <dbReference type="ChEBI" id="CHEBI:33019"/>
        <dbReference type="ChEBI" id="CHEBI:61560"/>
        <dbReference type="ChEBI" id="CHEBI:173112"/>
        <dbReference type="EC" id="2.7.7.7"/>
    </reaction>
</comment>
<keyword evidence="2 9" id="KW-0808">Transferase</keyword>
<feature type="domain" description="Polymerase/histidinol phosphatase N-terminal" evidence="10">
    <location>
        <begin position="4"/>
        <end position="71"/>
    </location>
</feature>
<dbReference type="InterPro" id="IPR023073">
    <property type="entry name" value="DnaE2"/>
</dbReference>
<dbReference type="Gene3D" id="1.10.150.870">
    <property type="match status" value="1"/>
</dbReference>
<evidence type="ECO:0000313" key="11">
    <source>
        <dbReference type="EMBL" id="AGG88993.1"/>
    </source>
</evidence>
<dbReference type="STRING" id="666685.R2APBS1_1869"/>
<dbReference type="InterPro" id="IPR029460">
    <property type="entry name" value="DNAPol_HHH"/>
</dbReference>
<dbReference type="GO" id="GO:0006281">
    <property type="term" value="P:DNA repair"/>
    <property type="evidence" value="ECO:0007669"/>
    <property type="project" value="UniProtKB-UniRule"/>
</dbReference>
<dbReference type="EMBL" id="CP003470">
    <property type="protein sequence ID" value="AGG88993.1"/>
    <property type="molecule type" value="Genomic_DNA"/>
</dbReference>
<evidence type="ECO:0000256" key="3">
    <source>
        <dbReference type="ARBA" id="ARBA00022695"/>
    </source>
</evidence>
<dbReference type="Pfam" id="PF07733">
    <property type="entry name" value="DNA_pol3_alpha"/>
    <property type="match status" value="1"/>
</dbReference>
<dbReference type="Pfam" id="PF14579">
    <property type="entry name" value="HHH_6"/>
    <property type="match status" value="1"/>
</dbReference>
<dbReference type="EC" id="2.7.7.7" evidence="9"/>
<evidence type="ECO:0000256" key="7">
    <source>
        <dbReference type="ARBA" id="ARBA00023204"/>
    </source>
</evidence>
<dbReference type="GO" id="GO:0008408">
    <property type="term" value="F:3'-5' exonuclease activity"/>
    <property type="evidence" value="ECO:0007669"/>
    <property type="project" value="InterPro"/>
</dbReference>